<dbReference type="InterPro" id="IPR027470">
    <property type="entry name" value="Cation_efflux_CTD"/>
</dbReference>
<evidence type="ECO:0000256" key="1">
    <source>
        <dbReference type="ARBA" id="ARBA00004141"/>
    </source>
</evidence>
<dbReference type="Pfam" id="PF01545">
    <property type="entry name" value="Cation_efflux"/>
    <property type="match status" value="1"/>
</dbReference>
<protein>
    <submittedName>
        <fullName evidence="12">Cation transporter</fullName>
    </submittedName>
</protein>
<dbReference type="PANTHER" id="PTHR43840:SF15">
    <property type="entry name" value="MITOCHONDRIAL METAL TRANSPORTER 1-RELATED"/>
    <property type="match status" value="1"/>
</dbReference>
<comment type="similarity">
    <text evidence="2">Belongs to the cation diffusion facilitator (CDF) transporter (TC 2.A.4) family. FieF subfamily.</text>
</comment>
<dbReference type="Gene3D" id="1.20.1510.10">
    <property type="entry name" value="Cation efflux protein transmembrane domain"/>
    <property type="match status" value="1"/>
</dbReference>
<keyword evidence="6" id="KW-0864">Zinc transport</keyword>
<dbReference type="PATRIC" id="fig|1125411.7.peg.543"/>
<dbReference type="GO" id="GO:0008324">
    <property type="term" value="F:monoatomic cation transmembrane transporter activity"/>
    <property type="evidence" value="ECO:0007669"/>
    <property type="project" value="InterPro"/>
</dbReference>
<evidence type="ECO:0000259" key="10">
    <source>
        <dbReference type="Pfam" id="PF01545"/>
    </source>
</evidence>
<comment type="subcellular location">
    <subcellularLocation>
        <location evidence="1">Membrane</location>
        <topology evidence="1">Multi-pass membrane protein</topology>
    </subcellularLocation>
</comment>
<dbReference type="KEGG" id="tsn:W908_02765"/>
<feature type="transmembrane region" description="Helical" evidence="9">
    <location>
        <begin position="163"/>
        <end position="196"/>
    </location>
</feature>
<feature type="transmembrane region" description="Helical" evidence="9">
    <location>
        <begin position="82"/>
        <end position="104"/>
    </location>
</feature>
<dbReference type="SUPFAM" id="SSF160240">
    <property type="entry name" value="Cation efflux protein cytoplasmic domain-like"/>
    <property type="match status" value="1"/>
</dbReference>
<evidence type="ECO:0000256" key="5">
    <source>
        <dbReference type="ARBA" id="ARBA00022692"/>
    </source>
</evidence>
<keyword evidence="4" id="KW-0408">Iron</keyword>
<dbReference type="RefSeq" id="WP_053819831.1">
    <property type="nucleotide sequence ID" value="NZ_CP006911.1"/>
</dbReference>
<evidence type="ECO:0000256" key="2">
    <source>
        <dbReference type="ARBA" id="ARBA00010212"/>
    </source>
</evidence>
<evidence type="ECO:0000259" key="11">
    <source>
        <dbReference type="Pfam" id="PF16916"/>
    </source>
</evidence>
<keyword evidence="6" id="KW-0862">Zinc</keyword>
<dbReference type="InterPro" id="IPR027469">
    <property type="entry name" value="Cation_efflux_TMD_sf"/>
</dbReference>
<dbReference type="AlphaFoldDB" id="A0A0M4M243"/>
<evidence type="ECO:0000256" key="4">
    <source>
        <dbReference type="ARBA" id="ARBA00022496"/>
    </source>
</evidence>
<keyword evidence="4" id="KW-0410">Iron transport</keyword>
<evidence type="ECO:0000256" key="8">
    <source>
        <dbReference type="ARBA" id="ARBA00023136"/>
    </source>
</evidence>
<evidence type="ECO:0000256" key="7">
    <source>
        <dbReference type="ARBA" id="ARBA00022989"/>
    </source>
</evidence>
<dbReference type="Pfam" id="PF16916">
    <property type="entry name" value="ZT_dimer"/>
    <property type="match status" value="1"/>
</dbReference>
<evidence type="ECO:0000313" key="13">
    <source>
        <dbReference type="Proteomes" id="UP000068905"/>
    </source>
</evidence>
<keyword evidence="5 9" id="KW-0812">Transmembrane</keyword>
<dbReference type="InterPro" id="IPR002524">
    <property type="entry name" value="Cation_efflux"/>
</dbReference>
<dbReference type="Gene3D" id="3.30.70.1350">
    <property type="entry name" value="Cation efflux protein, cytoplasmic domain"/>
    <property type="match status" value="1"/>
</dbReference>
<reference evidence="12 13" key="1">
    <citation type="journal article" date="2015" name="Genome Announc.">
        <title>Genome Sequence of 'Candidatus Thioglobus singularis' Strain PS1, a Mixotroph from the SUP05 Clade of Marine Gammaproteobacteria.</title>
        <authorList>
            <person name="Marshall K.T."/>
            <person name="Morris R.M."/>
        </authorList>
    </citation>
    <scope>NUCLEOTIDE SEQUENCE [LARGE SCALE GENOMIC DNA]</scope>
    <source>
        <strain evidence="12 13">PS1</strain>
    </source>
</reference>
<dbReference type="GO" id="GO:0006829">
    <property type="term" value="P:zinc ion transport"/>
    <property type="evidence" value="ECO:0007669"/>
    <property type="project" value="UniProtKB-KW"/>
</dbReference>
<feature type="domain" description="Cation efflux protein cytoplasmic" evidence="11">
    <location>
        <begin position="212"/>
        <end position="289"/>
    </location>
</feature>
<accession>A0A0M4M243</accession>
<dbReference type="InterPro" id="IPR050291">
    <property type="entry name" value="CDF_Transporter"/>
</dbReference>
<feature type="domain" description="Cation efflux protein transmembrane" evidence="10">
    <location>
        <begin position="15"/>
        <end position="207"/>
    </location>
</feature>
<evidence type="ECO:0000256" key="3">
    <source>
        <dbReference type="ARBA" id="ARBA00022448"/>
    </source>
</evidence>
<dbReference type="GO" id="GO:0006826">
    <property type="term" value="P:iron ion transport"/>
    <property type="evidence" value="ECO:0007669"/>
    <property type="project" value="UniProtKB-KW"/>
</dbReference>
<keyword evidence="8 9" id="KW-0472">Membrane</keyword>
<dbReference type="SUPFAM" id="SSF161111">
    <property type="entry name" value="Cation efflux protein transmembrane domain-like"/>
    <property type="match status" value="1"/>
</dbReference>
<keyword evidence="13" id="KW-1185">Reference proteome</keyword>
<evidence type="ECO:0000313" key="12">
    <source>
        <dbReference type="EMBL" id="ALE01617.1"/>
    </source>
</evidence>
<organism evidence="12 13">
    <name type="scientific">Candidatus Pseudothioglobus singularis PS1</name>
    <dbReference type="NCBI Taxonomy" id="1125411"/>
    <lineage>
        <taxon>Bacteria</taxon>
        <taxon>Pseudomonadati</taxon>
        <taxon>Pseudomonadota</taxon>
        <taxon>Gammaproteobacteria</taxon>
        <taxon>Candidatus Pseudothioglobaceae</taxon>
        <taxon>Candidatus Pseudothioglobus</taxon>
    </lineage>
</organism>
<dbReference type="GO" id="GO:0016020">
    <property type="term" value="C:membrane"/>
    <property type="evidence" value="ECO:0007669"/>
    <property type="project" value="UniProtKB-SubCell"/>
</dbReference>
<proteinExistence type="inferred from homology"/>
<dbReference type="InterPro" id="IPR058533">
    <property type="entry name" value="Cation_efflux_TM"/>
</dbReference>
<dbReference type="NCBIfam" id="TIGR01297">
    <property type="entry name" value="CDF"/>
    <property type="match status" value="1"/>
</dbReference>
<dbReference type="FunFam" id="1.20.1510.10:FF:000006">
    <property type="entry name" value="Divalent cation efflux transporter"/>
    <property type="match status" value="1"/>
</dbReference>
<keyword evidence="6" id="KW-0406">Ion transport</keyword>
<evidence type="ECO:0000256" key="6">
    <source>
        <dbReference type="ARBA" id="ARBA00022906"/>
    </source>
</evidence>
<evidence type="ECO:0000256" key="9">
    <source>
        <dbReference type="SAM" id="Phobius"/>
    </source>
</evidence>
<name>A0A0M4M243_9GAMM</name>
<keyword evidence="7 9" id="KW-1133">Transmembrane helix</keyword>
<dbReference type="PANTHER" id="PTHR43840">
    <property type="entry name" value="MITOCHONDRIAL METAL TRANSPORTER 1-RELATED"/>
    <property type="match status" value="1"/>
</dbReference>
<dbReference type="OrthoDB" id="9806522at2"/>
<dbReference type="Proteomes" id="UP000068905">
    <property type="component" value="Chromosome"/>
</dbReference>
<dbReference type="InterPro" id="IPR036837">
    <property type="entry name" value="Cation_efflux_CTD_sf"/>
</dbReference>
<sequence length="378" mass="41966">MQSNNRTKASQKVTIVGALIDFLLSIIKIILGFIGQSGALIADGVHSFSDLLTDWVTWYAAKLSGDAPDADHPYGHERFETVATLGLSIFLAIVGTIIIFEGFGRFSNPNELRHENWLIAAAALSVLSKEALYWYTVKVARDINSDLLKANAWHHRTDAFSSIVVVIGIIGAANGYFFLDSVAAIIVGILIIYIGWQLGFEATKELVDTSIDQEDIKALRVALSEIKGVNSVHTLRTRKVGHKKSADVHVQVNPFLSVSEGHIISVSVERVAKKCIEELDDVTVHIDPENDEEKEEAPYKDLPERAQALKIISQSLKLENVNYNIEKTQLHYLEGEILVDFFLSADYLKNQELNNIKSELSAALEKLPDFGEVKVYFS</sequence>
<dbReference type="EMBL" id="CP006911">
    <property type="protein sequence ID" value="ALE01617.1"/>
    <property type="molecule type" value="Genomic_DNA"/>
</dbReference>
<gene>
    <name evidence="12" type="ORF">W908_02765</name>
</gene>
<feature type="transmembrane region" description="Helical" evidence="9">
    <location>
        <begin position="12"/>
        <end position="34"/>
    </location>
</feature>
<keyword evidence="3" id="KW-0813">Transport</keyword>